<reference evidence="1" key="1">
    <citation type="journal article" date="2015" name="ISME J.">
        <title>Aquifer environment selects for microbial species cohorts in sediment and groundwater.</title>
        <authorList>
            <person name="Hug L.A."/>
            <person name="Thomas B.C."/>
            <person name="Brown C.T."/>
            <person name="Frischkorn K.R."/>
            <person name="Williams K.H."/>
            <person name="Tringe S.G."/>
            <person name="Banfield J.F."/>
        </authorList>
    </citation>
    <scope>NUCLEOTIDE SEQUENCE</scope>
</reference>
<dbReference type="EMBL" id="KT007024">
    <property type="protein sequence ID" value="AKQ03902.1"/>
    <property type="molecule type" value="Genomic_DNA"/>
</dbReference>
<sequence length="273" mass="28759">MGLLGARLYVAFDASAVTGAIVQRGLQGRSLRAFAHAVLPAGALDPSGTTPNLVRPEEVRDSLRRVLAEVDHAGVAGTLVLPHGVARIALLEPPVGVDERDFVRFRLAPSLPWPSGEAIFDSLPTGNGRVVGAAVRRTVVAEYEQAAAMAGVAVEGVNLDPLLALVGLRRDVPEARAHVMLGDVAFCLAAFREGALVALRHRRRDRSEGESGRLLAEAERTMGDGPLGRVRLAVSGPGAAALRRELGEVERGSDGAWEWPEAAEASWLSGVLA</sequence>
<evidence type="ECO:0000313" key="1">
    <source>
        <dbReference type="EMBL" id="AKQ03902.1"/>
    </source>
</evidence>
<name>A0A0H4TBP1_9BACT</name>
<protein>
    <submittedName>
        <fullName evidence="1">Uncharacterized protein</fullName>
    </submittedName>
</protein>
<dbReference type="AlphaFoldDB" id="A0A0H4TBP1"/>
<accession>A0A0H4TBP1</accession>
<proteinExistence type="predicted"/>
<organism evidence="1">
    <name type="scientific">uncultured Acidobacteria bacterium Rifle_16ft_4_minimus_38982</name>
    <dbReference type="NCBI Taxonomy" id="1665089"/>
    <lineage>
        <taxon>Bacteria</taxon>
        <taxon>Pseudomonadati</taxon>
        <taxon>Acidobacteriota</taxon>
        <taxon>environmental samples</taxon>
    </lineage>
</organism>